<dbReference type="PRINTS" id="PR00502">
    <property type="entry name" value="NUDIXFAMILY"/>
</dbReference>
<dbReference type="InterPro" id="IPR000086">
    <property type="entry name" value="NUDIX_hydrolase_dom"/>
</dbReference>
<dbReference type="Pfam" id="PF00293">
    <property type="entry name" value="NUDIX"/>
    <property type="match status" value="1"/>
</dbReference>
<dbReference type="PANTHER" id="PTHR21340">
    <property type="entry name" value="DIADENOSINE 5,5-P1,P4-TETRAPHOSPHATE PYROPHOSPHOHYDROLASE MUTT"/>
    <property type="match status" value="1"/>
</dbReference>
<dbReference type="AlphaFoldDB" id="A0A1G2Q3R9"/>
<reference evidence="4 5" key="1">
    <citation type="journal article" date="2016" name="Nat. Commun.">
        <title>Thousands of microbial genomes shed light on interconnected biogeochemical processes in an aquifer system.</title>
        <authorList>
            <person name="Anantharaman K."/>
            <person name="Brown C.T."/>
            <person name="Hug L.A."/>
            <person name="Sharon I."/>
            <person name="Castelle C.J."/>
            <person name="Probst A.J."/>
            <person name="Thomas B.C."/>
            <person name="Singh A."/>
            <person name="Wilkins M.J."/>
            <person name="Karaoz U."/>
            <person name="Brodie E.L."/>
            <person name="Williams K.H."/>
            <person name="Hubbard S.S."/>
            <person name="Banfield J.F."/>
        </authorList>
    </citation>
    <scope>NUCLEOTIDE SEQUENCE [LARGE SCALE GENOMIC DNA]</scope>
</reference>
<dbReference type="InterPro" id="IPR020084">
    <property type="entry name" value="NUDIX_hydrolase_CS"/>
</dbReference>
<evidence type="ECO:0000256" key="2">
    <source>
        <dbReference type="RuleBase" id="RU003476"/>
    </source>
</evidence>
<feature type="domain" description="Nudix hydrolase" evidence="3">
    <location>
        <begin position="4"/>
        <end position="125"/>
    </location>
</feature>
<dbReference type="InterPro" id="IPR051325">
    <property type="entry name" value="Nudix_hydrolase_domain"/>
</dbReference>
<evidence type="ECO:0000313" key="5">
    <source>
        <dbReference type="Proteomes" id="UP000178936"/>
    </source>
</evidence>
<evidence type="ECO:0000256" key="1">
    <source>
        <dbReference type="ARBA" id="ARBA00022801"/>
    </source>
</evidence>
<dbReference type="GO" id="GO:0004081">
    <property type="term" value="F:bis(5'-nucleosyl)-tetraphosphatase (asymmetrical) activity"/>
    <property type="evidence" value="ECO:0007669"/>
    <property type="project" value="TreeGrafter"/>
</dbReference>
<dbReference type="PROSITE" id="PS00893">
    <property type="entry name" value="NUDIX_BOX"/>
    <property type="match status" value="1"/>
</dbReference>
<name>A0A1G2Q3R9_9BACT</name>
<sequence length="126" mass="14817">MTNIAIPSIKIILYFQGEVLLLSAEGSWDLPGGRMEYGEHIFDCLHRELKEELGVDVQFKTEPKVVRVYDYTPRADGVHRLYVVYAYNLDEKIQVKSEQVQWLNADMVRELKHDENWKQMILNFIS</sequence>
<dbReference type="PROSITE" id="PS51462">
    <property type="entry name" value="NUDIX"/>
    <property type="match status" value="1"/>
</dbReference>
<comment type="caution">
    <text evidence="4">The sequence shown here is derived from an EMBL/GenBank/DDBJ whole genome shotgun (WGS) entry which is preliminary data.</text>
</comment>
<gene>
    <name evidence="4" type="ORF">A2226_04080</name>
</gene>
<dbReference type="GO" id="GO:0006754">
    <property type="term" value="P:ATP biosynthetic process"/>
    <property type="evidence" value="ECO:0007669"/>
    <property type="project" value="TreeGrafter"/>
</dbReference>
<dbReference type="GO" id="GO:0006167">
    <property type="term" value="P:AMP biosynthetic process"/>
    <property type="evidence" value="ECO:0007669"/>
    <property type="project" value="TreeGrafter"/>
</dbReference>
<organism evidence="4 5">
    <name type="scientific">Candidatus Veblenbacteria bacterium RIFOXYA2_FULL_43_9</name>
    <dbReference type="NCBI Taxonomy" id="1802425"/>
    <lineage>
        <taxon>Bacteria</taxon>
        <taxon>Candidatus Vebleniibacteriota</taxon>
    </lineage>
</organism>
<proteinExistence type="inferred from homology"/>
<dbReference type="CDD" id="cd02883">
    <property type="entry name" value="NUDIX_Hydrolase"/>
    <property type="match status" value="1"/>
</dbReference>
<evidence type="ECO:0000259" key="3">
    <source>
        <dbReference type="PROSITE" id="PS51462"/>
    </source>
</evidence>
<dbReference type="SUPFAM" id="SSF55811">
    <property type="entry name" value="Nudix"/>
    <property type="match status" value="1"/>
</dbReference>
<dbReference type="EMBL" id="MHTB01000020">
    <property type="protein sequence ID" value="OHA55230.1"/>
    <property type="molecule type" value="Genomic_DNA"/>
</dbReference>
<dbReference type="Gene3D" id="3.90.79.10">
    <property type="entry name" value="Nucleoside Triphosphate Pyrophosphohydrolase"/>
    <property type="match status" value="1"/>
</dbReference>
<dbReference type="Proteomes" id="UP000178936">
    <property type="component" value="Unassembled WGS sequence"/>
</dbReference>
<protein>
    <recommendedName>
        <fullName evidence="3">Nudix hydrolase domain-containing protein</fullName>
    </recommendedName>
</protein>
<keyword evidence="1 2" id="KW-0378">Hydrolase</keyword>
<dbReference type="PANTHER" id="PTHR21340:SF0">
    <property type="entry name" value="BIS(5'-NUCLEOSYL)-TETRAPHOSPHATASE [ASYMMETRICAL]"/>
    <property type="match status" value="1"/>
</dbReference>
<dbReference type="InterPro" id="IPR020476">
    <property type="entry name" value="Nudix_hydrolase"/>
</dbReference>
<dbReference type="InterPro" id="IPR015797">
    <property type="entry name" value="NUDIX_hydrolase-like_dom_sf"/>
</dbReference>
<comment type="similarity">
    <text evidence="2">Belongs to the Nudix hydrolase family.</text>
</comment>
<accession>A0A1G2Q3R9</accession>
<evidence type="ECO:0000313" key="4">
    <source>
        <dbReference type="EMBL" id="OHA55230.1"/>
    </source>
</evidence>